<name>X1E4E5_9ZZZZ</name>
<dbReference type="EMBL" id="BART01023035">
    <property type="protein sequence ID" value="GAH03513.1"/>
    <property type="molecule type" value="Genomic_DNA"/>
</dbReference>
<reference evidence="1" key="1">
    <citation type="journal article" date="2014" name="Front. Microbiol.">
        <title>High frequency of phylogenetically diverse reductive dehalogenase-homologous genes in deep subseafloor sedimentary metagenomes.</title>
        <authorList>
            <person name="Kawai M."/>
            <person name="Futagami T."/>
            <person name="Toyoda A."/>
            <person name="Takaki Y."/>
            <person name="Nishi S."/>
            <person name="Hori S."/>
            <person name="Arai W."/>
            <person name="Tsubouchi T."/>
            <person name="Morono Y."/>
            <person name="Uchiyama I."/>
            <person name="Ito T."/>
            <person name="Fujiyama A."/>
            <person name="Inagaki F."/>
            <person name="Takami H."/>
        </authorList>
    </citation>
    <scope>NUCLEOTIDE SEQUENCE</scope>
    <source>
        <strain evidence="1">Expedition CK06-06</strain>
    </source>
</reference>
<dbReference type="AlphaFoldDB" id="X1E4E5"/>
<proteinExistence type="predicted"/>
<feature type="non-terminal residue" evidence="1">
    <location>
        <position position="1"/>
    </location>
</feature>
<evidence type="ECO:0000313" key="1">
    <source>
        <dbReference type="EMBL" id="GAH03513.1"/>
    </source>
</evidence>
<accession>X1E4E5</accession>
<protein>
    <submittedName>
        <fullName evidence="1">Uncharacterized protein</fullName>
    </submittedName>
</protein>
<gene>
    <name evidence="1" type="ORF">S01H4_42025</name>
</gene>
<organism evidence="1">
    <name type="scientific">marine sediment metagenome</name>
    <dbReference type="NCBI Taxonomy" id="412755"/>
    <lineage>
        <taxon>unclassified sequences</taxon>
        <taxon>metagenomes</taxon>
        <taxon>ecological metagenomes</taxon>
    </lineage>
</organism>
<sequence>SLKKELVAFWEEKMERTINKLIIFDEEIRTNISDISELKKNGYK</sequence>
<comment type="caution">
    <text evidence="1">The sequence shown here is derived from an EMBL/GenBank/DDBJ whole genome shotgun (WGS) entry which is preliminary data.</text>
</comment>